<reference evidence="8" key="2">
    <citation type="submission" date="2019-09" db="EMBL/GenBank/DDBJ databases">
        <title>Distinct polysaccharide growth profiles of human intestinal Prevotella copri isolates.</title>
        <authorList>
            <person name="Fehlner-Peach H."/>
            <person name="Magnabosco C."/>
            <person name="Raghavan V."/>
            <person name="Scher J.U."/>
            <person name="Tett A."/>
            <person name="Cox L.M."/>
            <person name="Gottsegen C."/>
            <person name="Watters A."/>
            <person name="Wiltshire- Gordon J.D."/>
            <person name="Segata N."/>
            <person name="Bonneau R."/>
            <person name="Littman D.R."/>
        </authorList>
    </citation>
    <scope>NUCLEOTIDE SEQUENCE [LARGE SCALE GENOMIC DNA]</scope>
    <source>
        <strain evidence="8">iAK279</strain>
    </source>
</reference>
<reference evidence="6 7" key="1">
    <citation type="submission" date="2018-08" db="EMBL/GenBank/DDBJ databases">
        <title>A genome reference for cultivated species of the human gut microbiota.</title>
        <authorList>
            <person name="Zou Y."/>
            <person name="Xue W."/>
            <person name="Luo G."/>
        </authorList>
    </citation>
    <scope>NUCLEOTIDE SEQUENCE [LARGE SCALE GENOMIC DNA]</scope>
    <source>
        <strain evidence="6 7">AF11-14</strain>
    </source>
</reference>
<dbReference type="GO" id="GO:0003899">
    <property type="term" value="F:DNA-directed RNA polymerase activity"/>
    <property type="evidence" value="ECO:0007669"/>
    <property type="project" value="InterPro"/>
</dbReference>
<name>A0A3R6CQ58_9BACT</name>
<evidence type="ECO:0000256" key="2">
    <source>
        <dbReference type="ARBA" id="ARBA00022771"/>
    </source>
</evidence>
<dbReference type="GO" id="GO:0005737">
    <property type="term" value="C:cytoplasm"/>
    <property type="evidence" value="ECO:0007669"/>
    <property type="project" value="TreeGrafter"/>
</dbReference>
<evidence type="ECO:0000256" key="3">
    <source>
        <dbReference type="ARBA" id="ARBA00022833"/>
    </source>
</evidence>
<dbReference type="SMART" id="SM00400">
    <property type="entry name" value="ZnF_CHCC"/>
    <property type="match status" value="1"/>
</dbReference>
<dbReference type="GO" id="GO:0003677">
    <property type="term" value="F:DNA binding"/>
    <property type="evidence" value="ECO:0007669"/>
    <property type="project" value="InterPro"/>
</dbReference>
<dbReference type="PANTHER" id="PTHR30313">
    <property type="entry name" value="DNA PRIMASE"/>
    <property type="match status" value="1"/>
</dbReference>
<dbReference type="EMBL" id="QSAQ01000015">
    <property type="protein sequence ID" value="RGW68286.1"/>
    <property type="molecule type" value="Genomic_DNA"/>
</dbReference>
<dbReference type="Gene3D" id="3.40.1360.10">
    <property type="match status" value="1"/>
</dbReference>
<dbReference type="Pfam" id="PF01807">
    <property type="entry name" value="Zn_ribbon_DnaG"/>
    <property type="match status" value="1"/>
</dbReference>
<keyword evidence="2" id="KW-0863">Zinc-finger</keyword>
<evidence type="ECO:0000313" key="5">
    <source>
        <dbReference type="EMBL" id="MQO04621.1"/>
    </source>
</evidence>
<dbReference type="EMBL" id="VZBT01000081">
    <property type="protein sequence ID" value="MQO04621.1"/>
    <property type="molecule type" value="Genomic_DNA"/>
</dbReference>
<keyword evidence="3" id="KW-0862">Zinc</keyword>
<dbReference type="SUPFAM" id="SSF57783">
    <property type="entry name" value="Zinc beta-ribbon"/>
    <property type="match status" value="1"/>
</dbReference>
<accession>A0A3R6CQ58</accession>
<reference evidence="5" key="3">
    <citation type="submission" date="2023-10" db="EMBL/GenBank/DDBJ databases">
        <title>Distinct polysaccharide growth profiles of human intestinal Prevotella copri isolates.</title>
        <authorList>
            <person name="Fehlner-Peach H."/>
            <person name="Magnabosco C."/>
            <person name="Raghavan V."/>
            <person name="Scher J.U."/>
            <person name="Tett A."/>
            <person name="Cox L.M."/>
            <person name="Gottsegen C."/>
            <person name="Watters A."/>
            <person name="Wiltshire- Gordon J.D."/>
            <person name="Segata N."/>
            <person name="Bonneau R."/>
            <person name="Littman D.R."/>
        </authorList>
    </citation>
    <scope>NUCLEOTIDE SEQUENCE</scope>
    <source>
        <strain evidence="5">IAK279</strain>
    </source>
</reference>
<dbReference type="GO" id="GO:0006269">
    <property type="term" value="P:DNA replication, synthesis of primer"/>
    <property type="evidence" value="ECO:0007669"/>
    <property type="project" value="TreeGrafter"/>
</dbReference>
<keyword evidence="1" id="KW-0479">Metal-binding</keyword>
<dbReference type="Proteomes" id="UP000390763">
    <property type="component" value="Unassembled WGS sequence"/>
</dbReference>
<dbReference type="Gene3D" id="3.90.580.10">
    <property type="entry name" value="Zinc finger, CHC2-type domain"/>
    <property type="match status" value="1"/>
</dbReference>
<dbReference type="PANTHER" id="PTHR30313:SF2">
    <property type="entry name" value="DNA PRIMASE"/>
    <property type="match status" value="1"/>
</dbReference>
<gene>
    <name evidence="6" type="ORF">DWV60_06985</name>
    <name evidence="5" type="ORF">F7D62_11015</name>
</gene>
<evidence type="ECO:0000259" key="4">
    <source>
        <dbReference type="SMART" id="SM00400"/>
    </source>
</evidence>
<protein>
    <submittedName>
        <fullName evidence="6">DNA primase</fullName>
    </submittedName>
</protein>
<evidence type="ECO:0000256" key="1">
    <source>
        <dbReference type="ARBA" id="ARBA00022723"/>
    </source>
</evidence>
<dbReference type="Pfam" id="PF13155">
    <property type="entry name" value="Toprim_2"/>
    <property type="match status" value="1"/>
</dbReference>
<evidence type="ECO:0000313" key="7">
    <source>
        <dbReference type="Proteomes" id="UP000286077"/>
    </source>
</evidence>
<feature type="domain" description="Zinc finger CHC2-type" evidence="4">
    <location>
        <begin position="30"/>
        <end position="85"/>
    </location>
</feature>
<dbReference type="Proteomes" id="UP000286077">
    <property type="component" value="Unassembled WGS sequence"/>
</dbReference>
<dbReference type="GO" id="GO:0008270">
    <property type="term" value="F:zinc ion binding"/>
    <property type="evidence" value="ECO:0007669"/>
    <property type="project" value="UniProtKB-KW"/>
</dbReference>
<proteinExistence type="predicted"/>
<dbReference type="RefSeq" id="WP_118139841.1">
    <property type="nucleotide sequence ID" value="NZ_CATKVS010000003.1"/>
</dbReference>
<dbReference type="InterPro" id="IPR036977">
    <property type="entry name" value="DNA_primase_Znf_CHC2"/>
</dbReference>
<dbReference type="AlphaFoldDB" id="A0A3R6CQ58"/>
<sequence>MTIEEIKSVSIVQFLESQGYHHVYILKENYWYLSPFRTEASPSFNVSPKKNLWNDFGAGEGGNLINLVQKMNPSWNNHEVLTYLEQKIKEHHLQYSEDYEAQRKEDERKEAWKQDQVAQREKAKEASTIIERIVGLSHPYLRDYILQRRIDYDIAKEYCKEVHYRIYDKSYYAIAFENIEGGMEARNKYSKRSIGKKSISIIRPNNEPHKECCIFEGFFDMLTYASIKKWITGNELCLPHECDYLVLNSVSNIKVLMPYLQEYSVIHCYLDNDDAGAKTVEKIKAAYQDKVINESHRYVNYKDVNDVINGIIKPPK</sequence>
<evidence type="ECO:0000313" key="6">
    <source>
        <dbReference type="EMBL" id="RGW68286.1"/>
    </source>
</evidence>
<dbReference type="InterPro" id="IPR050219">
    <property type="entry name" value="DnaG_primase"/>
</dbReference>
<evidence type="ECO:0000313" key="8">
    <source>
        <dbReference type="Proteomes" id="UP000390763"/>
    </source>
</evidence>
<dbReference type="InterPro" id="IPR002694">
    <property type="entry name" value="Znf_CHC2"/>
</dbReference>
<organism evidence="6 7">
    <name type="scientific">Segatella copri</name>
    <dbReference type="NCBI Taxonomy" id="165179"/>
    <lineage>
        <taxon>Bacteria</taxon>
        <taxon>Pseudomonadati</taxon>
        <taxon>Bacteroidota</taxon>
        <taxon>Bacteroidia</taxon>
        <taxon>Bacteroidales</taxon>
        <taxon>Prevotellaceae</taxon>
        <taxon>Segatella</taxon>
    </lineage>
</organism>
<comment type="caution">
    <text evidence="6">The sequence shown here is derived from an EMBL/GenBank/DDBJ whole genome shotgun (WGS) entry which is preliminary data.</text>
</comment>